<keyword evidence="2" id="KW-1185">Reference proteome</keyword>
<organism evidence="1 2">
    <name type="scientific">Aliiglaciecola litoralis</name>
    <dbReference type="NCBI Taxonomy" id="582857"/>
    <lineage>
        <taxon>Bacteria</taxon>
        <taxon>Pseudomonadati</taxon>
        <taxon>Pseudomonadota</taxon>
        <taxon>Gammaproteobacteria</taxon>
        <taxon>Alteromonadales</taxon>
        <taxon>Alteromonadaceae</taxon>
        <taxon>Aliiglaciecola</taxon>
    </lineage>
</organism>
<evidence type="ECO:0000313" key="2">
    <source>
        <dbReference type="Proteomes" id="UP001500359"/>
    </source>
</evidence>
<accession>A0ABN1LFM6</accession>
<reference evidence="1 2" key="1">
    <citation type="journal article" date="2019" name="Int. J. Syst. Evol. Microbiol.">
        <title>The Global Catalogue of Microorganisms (GCM) 10K type strain sequencing project: providing services to taxonomists for standard genome sequencing and annotation.</title>
        <authorList>
            <consortium name="The Broad Institute Genomics Platform"/>
            <consortium name="The Broad Institute Genome Sequencing Center for Infectious Disease"/>
            <person name="Wu L."/>
            <person name="Ma J."/>
        </authorList>
    </citation>
    <scope>NUCLEOTIDE SEQUENCE [LARGE SCALE GENOMIC DNA]</scope>
    <source>
        <strain evidence="1 2">JCM 15896</strain>
    </source>
</reference>
<name>A0ABN1LFM6_9ALTE</name>
<dbReference type="EMBL" id="BAAAFD010000003">
    <property type="protein sequence ID" value="GAA0855299.1"/>
    <property type="molecule type" value="Genomic_DNA"/>
</dbReference>
<gene>
    <name evidence="1" type="ORF">GCM10009114_13900</name>
</gene>
<proteinExistence type="predicted"/>
<comment type="caution">
    <text evidence="1">The sequence shown here is derived from an EMBL/GenBank/DDBJ whole genome shotgun (WGS) entry which is preliminary data.</text>
</comment>
<sequence length="82" mass="9113">MNNSLPWTGTIMASNSLSWTGTLNRLNTLSDVLWTATPKEGDITLSWTGIPNKDDIVNWYTKTLSSWVKSARTALSPMVIEL</sequence>
<protein>
    <submittedName>
        <fullName evidence="1">Uncharacterized protein</fullName>
    </submittedName>
</protein>
<dbReference type="Proteomes" id="UP001500359">
    <property type="component" value="Unassembled WGS sequence"/>
</dbReference>
<evidence type="ECO:0000313" key="1">
    <source>
        <dbReference type="EMBL" id="GAA0855299.1"/>
    </source>
</evidence>